<protein>
    <submittedName>
        <fullName evidence="2">Extracellular solute-binding protein</fullName>
    </submittedName>
</protein>
<reference evidence="3" key="1">
    <citation type="submission" date="2023-12" db="EMBL/GenBank/DDBJ databases">
        <title>Novel isolates from deep terrestrial aquifers shed light on the physiology and ecology of the class Limnochordia.</title>
        <authorList>
            <person name="Karnachuk O.V."/>
            <person name="Lukina A.P."/>
            <person name="Avakyan M.R."/>
            <person name="Kadnikov V."/>
            <person name="Begmatov S."/>
            <person name="Beletsky A.V."/>
            <person name="Mardanov A.V."/>
            <person name="Ravin N.V."/>
        </authorList>
    </citation>
    <scope>NUCLEOTIDE SEQUENCE [LARGE SCALE GENOMIC DNA]</scope>
    <source>
        <strain evidence="3">LN</strain>
    </source>
</reference>
<organism evidence="2 3">
    <name type="scientific">Geochorda subterranea</name>
    <dbReference type="NCBI Taxonomy" id="3109564"/>
    <lineage>
        <taxon>Bacteria</taxon>
        <taxon>Bacillati</taxon>
        <taxon>Bacillota</taxon>
        <taxon>Limnochordia</taxon>
        <taxon>Limnochordales</taxon>
        <taxon>Geochordaceae</taxon>
        <taxon>Geochorda</taxon>
    </lineage>
</organism>
<evidence type="ECO:0000313" key="2">
    <source>
        <dbReference type="EMBL" id="WRP13806.1"/>
    </source>
</evidence>
<dbReference type="SUPFAM" id="SSF53850">
    <property type="entry name" value="Periplasmic binding protein-like II"/>
    <property type="match status" value="1"/>
</dbReference>
<dbReference type="InterPro" id="IPR006059">
    <property type="entry name" value="SBP"/>
</dbReference>
<evidence type="ECO:0000256" key="1">
    <source>
        <dbReference type="SAM" id="Phobius"/>
    </source>
</evidence>
<keyword evidence="1" id="KW-1133">Transmembrane helix</keyword>
<dbReference type="Gene3D" id="3.40.190.10">
    <property type="entry name" value="Periplasmic binding protein-like II"/>
    <property type="match status" value="1"/>
</dbReference>
<feature type="transmembrane region" description="Helical" evidence="1">
    <location>
        <begin position="27"/>
        <end position="44"/>
    </location>
</feature>
<dbReference type="Proteomes" id="UP001333102">
    <property type="component" value="Chromosome"/>
</dbReference>
<keyword evidence="1" id="KW-0472">Membrane</keyword>
<gene>
    <name evidence="2" type="ORF">VLY81_10215</name>
</gene>
<dbReference type="InterPro" id="IPR050490">
    <property type="entry name" value="Bact_solute-bd_prot1"/>
</dbReference>
<dbReference type="EMBL" id="CP141614">
    <property type="protein sequence ID" value="WRP13806.1"/>
    <property type="molecule type" value="Genomic_DNA"/>
</dbReference>
<dbReference type="PANTHER" id="PTHR43649">
    <property type="entry name" value="ARABINOSE-BINDING PROTEIN-RELATED"/>
    <property type="match status" value="1"/>
</dbReference>
<dbReference type="RefSeq" id="WP_324668062.1">
    <property type="nucleotide sequence ID" value="NZ_CP141614.1"/>
</dbReference>
<evidence type="ECO:0000313" key="3">
    <source>
        <dbReference type="Proteomes" id="UP001333102"/>
    </source>
</evidence>
<dbReference type="PANTHER" id="PTHR43649:SF16">
    <property type="entry name" value="SUGAR-BINDING LIPOPROTEIN"/>
    <property type="match status" value="1"/>
</dbReference>
<proteinExistence type="predicted"/>
<keyword evidence="1" id="KW-0812">Transmembrane</keyword>
<name>A0ABZ1BMN1_9FIRM</name>
<keyword evidence="3" id="KW-1185">Reference proteome</keyword>
<sequence length="497" mass="55976">MDHVHDVELSARPLGIGVWGLLMRSRILAIGIMALVLALVLAGCGQEPTKIRVTVGMWPEPYLREDVAMFEEWKRLFEADYPQYEIVGVPYTYSPDTFFPMAQSGQTPTVFQTWFTEPQKLIDNGFVRDITAQLQQLGWYDKMDPVMREMLSRDGKVYGVPRDGYGLGLLINLQIFEEVGLVDDWNGDGILDIHGPDGSPRYPTTFQELAETARYISETMRDQFEREVAGLIILSANNTGGWQFSNIAWNFGARLQVQDADGRWVANLNAPEAVEALEWIKELRWEAGALPASTSLTYSDWYSYIGTGRAAMAFVGSDAIALPVTNFGMDRDLLAFVPMPAGPRGHRYALFGGTPFMFAANATDEQVMGALRFLEYMGRSPETSPVALSSLRRGMKTAIDKGMPILPEIRPWVNEEYRAAAREIEAQYANVYMPNFQDFYDLLPVMRRPEEPHYTQEMYEILDAVIQQVLADPNANPAALLTSANNTFQTHYLSKLR</sequence>
<dbReference type="Pfam" id="PF13416">
    <property type="entry name" value="SBP_bac_8"/>
    <property type="match status" value="1"/>
</dbReference>
<accession>A0ABZ1BMN1</accession>